<dbReference type="EMBL" id="CP077080">
    <property type="protein sequence ID" value="QXI51408.1"/>
    <property type="molecule type" value="Genomic_DNA"/>
</dbReference>
<dbReference type="RefSeq" id="WP_217859808.1">
    <property type="nucleotide sequence ID" value="NZ_CP077080.1"/>
</dbReference>
<dbReference type="Proteomes" id="UP000824066">
    <property type="component" value="Chromosome"/>
</dbReference>
<gene>
    <name evidence="1" type="ORF">KSS97_17875</name>
</gene>
<accession>A0ABX8Q7P6</accession>
<protein>
    <submittedName>
        <fullName evidence="1">Uncharacterized protein</fullName>
    </submittedName>
</protein>
<organism evidence="1 2">
    <name type="scientific">Pseudomonas canavaninivorans</name>
    <dbReference type="NCBI Taxonomy" id="2842348"/>
    <lineage>
        <taxon>Bacteria</taxon>
        <taxon>Pseudomonadati</taxon>
        <taxon>Pseudomonadota</taxon>
        <taxon>Gammaproteobacteria</taxon>
        <taxon>Pseudomonadales</taxon>
        <taxon>Pseudomonadaceae</taxon>
        <taxon>Pseudomonas</taxon>
    </lineage>
</organism>
<evidence type="ECO:0000313" key="1">
    <source>
        <dbReference type="EMBL" id="QXI51408.1"/>
    </source>
</evidence>
<sequence>MLEVPMYRVNGTRAQLADLLAKVPVNSWVWSVIEFDGAGQMPSNYSTLEFQKKIREQPHGLVLTWSEILKFSETIEYTIDCLIIAVSSIDKLEVDKLLADDFQECEVALRAIDSTEWILFSSSQTLLNKLEEAALQS</sequence>
<reference evidence="1 2" key="1">
    <citation type="journal article" date="2021" name="Microorganisms">
        <title>The Ever-Expanding Pseudomonas Genus: Description of 43 New Species and Partition of the Pseudomonas putida Group.</title>
        <authorList>
            <person name="Girard L."/>
            <person name="Lood C."/>
            <person name="Hofte M."/>
            <person name="Vandamme P."/>
            <person name="Rokni-Zadeh H."/>
            <person name="van Noort V."/>
            <person name="Lavigne R."/>
            <person name="De Mot R."/>
        </authorList>
    </citation>
    <scope>NUCLEOTIDE SEQUENCE [LARGE SCALE GENOMIC DNA]</scope>
    <source>
        <strain evidence="1 2">SWRI17</strain>
    </source>
</reference>
<evidence type="ECO:0000313" key="2">
    <source>
        <dbReference type="Proteomes" id="UP000824066"/>
    </source>
</evidence>
<proteinExistence type="predicted"/>
<keyword evidence="2" id="KW-1185">Reference proteome</keyword>
<name>A0ABX8Q7P6_PSECO</name>